<evidence type="ECO:0000313" key="1">
    <source>
        <dbReference type="EMBL" id="BAD54695.1"/>
    </source>
</evidence>
<dbReference type="EMBL" id="AP007254">
    <property type="protein sequence ID" value="BAD54695.1"/>
    <property type="molecule type" value="Genomic_DNA"/>
</dbReference>
<evidence type="ECO:0000313" key="2">
    <source>
        <dbReference type="Proteomes" id="UP000000763"/>
    </source>
</evidence>
<dbReference type="PANTHER" id="PTHR35485:SF9">
    <property type="entry name" value="OS09G0518750 PROTEIN"/>
    <property type="match status" value="1"/>
</dbReference>
<reference evidence="2" key="1">
    <citation type="journal article" date="2005" name="Nature">
        <title>The map-based sequence of the rice genome.</title>
        <authorList>
            <consortium name="International rice genome sequencing project (IRGSP)"/>
            <person name="Matsumoto T."/>
            <person name="Wu J."/>
            <person name="Kanamori H."/>
            <person name="Katayose Y."/>
            <person name="Fujisawa M."/>
            <person name="Namiki N."/>
            <person name="Mizuno H."/>
            <person name="Yamamoto K."/>
            <person name="Antonio B.A."/>
            <person name="Baba T."/>
            <person name="Sakata K."/>
            <person name="Nagamura Y."/>
            <person name="Aoki H."/>
            <person name="Arikawa K."/>
            <person name="Arita K."/>
            <person name="Bito T."/>
            <person name="Chiden Y."/>
            <person name="Fujitsuka N."/>
            <person name="Fukunaka R."/>
            <person name="Hamada M."/>
            <person name="Harada C."/>
            <person name="Hayashi A."/>
            <person name="Hijishita S."/>
            <person name="Honda M."/>
            <person name="Hosokawa S."/>
            <person name="Ichikawa Y."/>
            <person name="Idonuma A."/>
            <person name="Iijima M."/>
            <person name="Ikeda M."/>
            <person name="Ikeno M."/>
            <person name="Ito K."/>
            <person name="Ito S."/>
            <person name="Ito T."/>
            <person name="Ito Y."/>
            <person name="Ito Y."/>
            <person name="Iwabuchi A."/>
            <person name="Kamiya K."/>
            <person name="Karasawa W."/>
            <person name="Kurita K."/>
            <person name="Katagiri S."/>
            <person name="Kikuta A."/>
            <person name="Kobayashi H."/>
            <person name="Kobayashi N."/>
            <person name="Machita K."/>
            <person name="Maehara T."/>
            <person name="Masukawa M."/>
            <person name="Mizubayashi T."/>
            <person name="Mukai Y."/>
            <person name="Nagasaki H."/>
            <person name="Nagata Y."/>
            <person name="Naito S."/>
            <person name="Nakashima M."/>
            <person name="Nakama Y."/>
            <person name="Nakamichi Y."/>
            <person name="Nakamura M."/>
            <person name="Meguro A."/>
            <person name="Negishi M."/>
            <person name="Ohta I."/>
            <person name="Ohta T."/>
            <person name="Okamoto M."/>
            <person name="Ono N."/>
            <person name="Saji S."/>
            <person name="Sakaguchi M."/>
            <person name="Sakai K."/>
            <person name="Shibata M."/>
            <person name="Shimokawa T."/>
            <person name="Song J."/>
            <person name="Takazaki Y."/>
            <person name="Terasawa K."/>
            <person name="Tsugane M."/>
            <person name="Tsuji K."/>
            <person name="Ueda S."/>
            <person name="Waki K."/>
            <person name="Yamagata H."/>
            <person name="Yamamoto M."/>
            <person name="Yamamoto S."/>
            <person name="Yamane H."/>
            <person name="Yoshiki S."/>
            <person name="Yoshihara R."/>
            <person name="Yukawa K."/>
            <person name="Zhong H."/>
            <person name="Yano M."/>
            <person name="Yuan Q."/>
            <person name="Ouyang S."/>
            <person name="Liu J."/>
            <person name="Jones K.M."/>
            <person name="Gansberger K."/>
            <person name="Moffat K."/>
            <person name="Hill J."/>
            <person name="Bera J."/>
            <person name="Fadrosh D."/>
            <person name="Jin S."/>
            <person name="Johri S."/>
            <person name="Kim M."/>
            <person name="Overton L."/>
            <person name="Reardon M."/>
            <person name="Tsitrin T."/>
            <person name="Vuong H."/>
            <person name="Weaver B."/>
            <person name="Ciecko A."/>
            <person name="Tallon L."/>
            <person name="Jackson J."/>
            <person name="Pai G."/>
            <person name="Aken S.V."/>
            <person name="Utterback T."/>
            <person name="Reidmuller S."/>
            <person name="Feldblyum T."/>
            <person name="Hsiao J."/>
            <person name="Zismann V."/>
            <person name="Iobst S."/>
            <person name="de Vazeille A.R."/>
            <person name="Buell C.R."/>
            <person name="Ying K."/>
            <person name="Li Y."/>
            <person name="Lu T."/>
            <person name="Huang Y."/>
            <person name="Zhao Q."/>
            <person name="Feng Q."/>
            <person name="Zhang L."/>
            <person name="Zhu J."/>
            <person name="Weng Q."/>
            <person name="Mu J."/>
            <person name="Lu Y."/>
            <person name="Fan D."/>
            <person name="Liu Y."/>
            <person name="Guan J."/>
            <person name="Zhang Y."/>
            <person name="Yu S."/>
            <person name="Liu X."/>
            <person name="Zhang Y."/>
            <person name="Hong G."/>
            <person name="Han B."/>
            <person name="Choisne N."/>
            <person name="Demange N."/>
            <person name="Orjeda G."/>
            <person name="Samain S."/>
            <person name="Cattolico L."/>
            <person name="Pelletier E."/>
            <person name="Couloux A."/>
            <person name="Segurens B."/>
            <person name="Wincker P."/>
            <person name="D'Hont A."/>
            <person name="Scarpelli C."/>
            <person name="Weissenbach J."/>
            <person name="Salanoubat M."/>
            <person name="Quetier F."/>
            <person name="Yu Y."/>
            <person name="Kim H.R."/>
            <person name="Rambo T."/>
            <person name="Currie J."/>
            <person name="Collura K."/>
            <person name="Luo M."/>
            <person name="Yang T."/>
            <person name="Ammiraju J.S.S."/>
            <person name="Engler F."/>
            <person name="Soderlund C."/>
            <person name="Wing R.A."/>
            <person name="Palmer L.E."/>
            <person name="de la Bastide M."/>
            <person name="Spiegel L."/>
            <person name="Nascimento L."/>
            <person name="Zutavern T."/>
            <person name="O'Shaughnessy A."/>
            <person name="Dike S."/>
            <person name="Dedhia N."/>
            <person name="Preston R."/>
            <person name="Balija V."/>
            <person name="McCombie W.R."/>
            <person name="Chow T."/>
            <person name="Chen H."/>
            <person name="Chung M."/>
            <person name="Chen C."/>
            <person name="Shaw J."/>
            <person name="Wu H."/>
            <person name="Hsiao K."/>
            <person name="Chao Y."/>
            <person name="Chu M."/>
            <person name="Cheng C."/>
            <person name="Hour A."/>
            <person name="Lee P."/>
            <person name="Lin S."/>
            <person name="Lin Y."/>
            <person name="Liou J."/>
            <person name="Liu S."/>
            <person name="Hsing Y."/>
            <person name="Raghuvanshi S."/>
            <person name="Mohanty A."/>
            <person name="Bharti A.K."/>
            <person name="Gaur A."/>
            <person name="Gupta V."/>
            <person name="Kumar D."/>
            <person name="Ravi V."/>
            <person name="Vij S."/>
            <person name="Kapur A."/>
            <person name="Khurana P."/>
            <person name="Khurana P."/>
            <person name="Khurana J.P."/>
            <person name="Tyagi A.K."/>
            <person name="Gaikwad K."/>
            <person name="Singh A."/>
            <person name="Dalal V."/>
            <person name="Srivastava S."/>
            <person name="Dixit A."/>
            <person name="Pal A.K."/>
            <person name="Ghazi I.A."/>
            <person name="Yadav M."/>
            <person name="Pandit A."/>
            <person name="Bhargava A."/>
            <person name="Sureshbabu K."/>
            <person name="Batra K."/>
            <person name="Sharma T.R."/>
            <person name="Mohapatra T."/>
            <person name="Singh N.K."/>
            <person name="Messing J."/>
            <person name="Nelson A.B."/>
            <person name="Fuks G."/>
            <person name="Kavchok S."/>
            <person name="Keizer G."/>
            <person name="Linton E."/>
            <person name="Llaca V."/>
            <person name="Song R."/>
            <person name="Tanyolac B."/>
            <person name="Young S."/>
            <person name="Ho-Il K."/>
            <person name="Hahn J.H."/>
            <person name="Sangsakoo G."/>
            <person name="Vanavichit A."/>
            <person name="de Mattos Luiz.A.T."/>
            <person name="Zimmer P.D."/>
            <person name="Malone G."/>
            <person name="Dellagostin O."/>
            <person name="de Oliveira A.C."/>
            <person name="Bevan M."/>
            <person name="Bancroft I."/>
            <person name="Minx P."/>
            <person name="Cordum H."/>
            <person name="Wilson R."/>
            <person name="Cheng Z."/>
            <person name="Jin W."/>
            <person name="Jiang J."/>
            <person name="Leong S.A."/>
            <person name="Iwama H."/>
            <person name="Gojobori T."/>
            <person name="Itoh T."/>
            <person name="Niimura Y."/>
            <person name="Fujii Y."/>
            <person name="Habara T."/>
            <person name="Sakai H."/>
            <person name="Sato Y."/>
            <person name="Wilson G."/>
            <person name="Kumar K."/>
            <person name="McCouch S."/>
            <person name="Juretic N."/>
            <person name="Hoen D."/>
            <person name="Wright S."/>
            <person name="Bruskiewich R."/>
            <person name="Bureau T."/>
            <person name="Miyao A."/>
            <person name="Hirochika H."/>
            <person name="Nishikawa T."/>
            <person name="Kadowaki K."/>
            <person name="Sugiura M."/>
            <person name="Burr B."/>
            <person name="Sasaki T."/>
        </authorList>
    </citation>
    <scope>NUCLEOTIDE SEQUENCE [LARGE SCALE GENOMIC DNA]</scope>
    <source>
        <strain evidence="2">cv. Nipponbare</strain>
    </source>
</reference>
<sequence>MHHQQQQQFSLSLQVEHPLAPIINLANLQLQWHIGTEQRSLLLLDRPAMEGLIPFVFGVIKKRRRRRRRPPGRCYERLHSAGGGGGGVYRSQSCRFPVRAPADEEEELELLYYDDGGRRRASPAGALSGEMPASAVGCSERGFLSRSLRFSSMRAFVSGGIISWGKVSRLGGSVPKVSEPLCKTLYDVMGFVPKPGQ</sequence>
<accession>Q5YLX3</accession>
<dbReference type="PANTHER" id="PTHR35485">
    <property type="entry name" value="OS01G0888900 PROTEIN"/>
    <property type="match status" value="1"/>
</dbReference>
<organism evidence="1 2">
    <name type="scientific">Oryza sativa subsp. japonica</name>
    <name type="common">Rice</name>
    <dbReference type="NCBI Taxonomy" id="39947"/>
    <lineage>
        <taxon>Eukaryota</taxon>
        <taxon>Viridiplantae</taxon>
        <taxon>Streptophyta</taxon>
        <taxon>Embryophyta</taxon>
        <taxon>Tracheophyta</taxon>
        <taxon>Spermatophyta</taxon>
        <taxon>Magnoliopsida</taxon>
        <taxon>Liliopsida</taxon>
        <taxon>Poales</taxon>
        <taxon>Poaceae</taxon>
        <taxon>BOP clade</taxon>
        <taxon>Oryzoideae</taxon>
        <taxon>Oryzeae</taxon>
        <taxon>Oryzinae</taxon>
        <taxon>Oryza</taxon>
        <taxon>Oryza sativa</taxon>
    </lineage>
</organism>
<proteinExistence type="predicted"/>
<reference evidence="2" key="2">
    <citation type="journal article" date="2008" name="Nucleic Acids Res.">
        <title>The rice annotation project database (RAP-DB): 2008 update.</title>
        <authorList>
            <consortium name="The rice annotation project (RAP)"/>
        </authorList>
    </citation>
    <scope>GENOME REANNOTATION</scope>
    <source>
        <strain evidence="2">cv. Nipponbare</strain>
    </source>
</reference>
<gene>
    <name evidence="1" type="ORF">OSJNOa211K08.3</name>
</gene>
<name>Q5YLX3_ORYSJ</name>
<dbReference type="Proteomes" id="UP000000763">
    <property type="component" value="Chromosome 9"/>
</dbReference>
<protein>
    <submittedName>
        <fullName evidence="1">Uncharacterized protein</fullName>
    </submittedName>
</protein>
<dbReference type="AlphaFoldDB" id="Q5YLX3"/>